<evidence type="ECO:0000313" key="1">
    <source>
        <dbReference type="EMBL" id="EYC06057.1"/>
    </source>
</evidence>
<sequence>MTVGFSSRLASPFQSTINDFSDVRETQLAEDYEKDGIPHRETILTAKGVVTYEEIDRNVFQPNNYKIVENSFPIPRLDFIVRPSCAKIFYEWLEIAKQAVPPDPPREIKETQKNAFLLNGYSTLYQNSYYNGTAVPQEVIWDNIEQLMKAPRNEVIQYDHEGLVVYYALRGYPLRNMEGLVIGSQHPWIEVQALRSGAAKVYTVEYQKTKIVGTTKIKYIHPVEFAKRWKENLEKFDFAITFSSIEHSGLGRYGDPLDPIGDLREVLKVMCLLKKGGSVARELLMVNGRSDSVAVEHAISLRPGNALGIFEDRQDEIPDFWGKRTSAIIEKLVVSGTLLLKHLYKKGTLGSSRSHRIQDGSDLSGLFFVGFPRGKDAIKYNAHRYYGRIRIAMIMTGFKWIATYRDNSPYPQHPRREDFETIDKHLQDIYVLEKI</sequence>
<gene>
    <name evidence="1" type="primary">Acey_s0078.g1169</name>
    <name evidence="1" type="ORF">Y032_0078g1169</name>
</gene>
<name>A0A016TTY6_9BILA</name>
<dbReference type="Proteomes" id="UP000024635">
    <property type="component" value="Unassembled WGS sequence"/>
</dbReference>
<dbReference type="EMBL" id="JARK01001414">
    <property type="protein sequence ID" value="EYC06057.1"/>
    <property type="molecule type" value="Genomic_DNA"/>
</dbReference>
<organism evidence="1 2">
    <name type="scientific">Ancylostoma ceylanicum</name>
    <dbReference type="NCBI Taxonomy" id="53326"/>
    <lineage>
        <taxon>Eukaryota</taxon>
        <taxon>Metazoa</taxon>
        <taxon>Ecdysozoa</taxon>
        <taxon>Nematoda</taxon>
        <taxon>Chromadorea</taxon>
        <taxon>Rhabditida</taxon>
        <taxon>Rhabditina</taxon>
        <taxon>Rhabditomorpha</taxon>
        <taxon>Strongyloidea</taxon>
        <taxon>Ancylostomatidae</taxon>
        <taxon>Ancylostomatinae</taxon>
        <taxon>Ancylostoma</taxon>
    </lineage>
</organism>
<keyword evidence="2" id="KW-1185">Reference proteome</keyword>
<comment type="caution">
    <text evidence="1">The sequence shown here is derived from an EMBL/GenBank/DDBJ whole genome shotgun (WGS) entry which is preliminary data.</text>
</comment>
<dbReference type="OrthoDB" id="428346at2759"/>
<dbReference type="AlphaFoldDB" id="A0A016TTY6"/>
<protein>
    <submittedName>
        <fullName evidence="1">Uncharacterized protein</fullName>
    </submittedName>
</protein>
<accession>A0A016TTY6</accession>
<dbReference type="InterPro" id="IPR004951">
    <property type="entry name" value="DUF268_CAE_spp"/>
</dbReference>
<proteinExistence type="predicted"/>
<dbReference type="Pfam" id="PF03269">
    <property type="entry name" value="DUF268"/>
    <property type="match status" value="2"/>
</dbReference>
<reference evidence="2" key="1">
    <citation type="journal article" date="2015" name="Nat. Genet.">
        <title>The genome and transcriptome of the zoonotic hookworm Ancylostoma ceylanicum identify infection-specific gene families.</title>
        <authorList>
            <person name="Schwarz E.M."/>
            <person name="Hu Y."/>
            <person name="Antoshechkin I."/>
            <person name="Miller M.M."/>
            <person name="Sternberg P.W."/>
            <person name="Aroian R.V."/>
        </authorList>
    </citation>
    <scope>NUCLEOTIDE SEQUENCE</scope>
    <source>
        <strain evidence="2">HY135</strain>
    </source>
</reference>
<evidence type="ECO:0000313" key="2">
    <source>
        <dbReference type="Proteomes" id="UP000024635"/>
    </source>
</evidence>